<accession>A0A1J0KTR9</accession>
<proteinExistence type="predicted"/>
<sequence>MGLGLRYILIAVFIGVSFVFIYFPITLILGGKIVSYQEAIVPFILLSSGFVYMMYFFNNIYLKKFDDKNFDKVFLYLRDTPEYTVEQRLIESFKIKISKNPILVKYFNLLIFNSFYDCFYIFFVSLVIKEKNKFVSGFATKFFRITFIYSRLYFLIPEMFDDKDCRKPQKTMMLVSVLSTFITISIGVCAFYYFVTMVSRHFV</sequence>
<feature type="transmembrane region" description="Helical" evidence="1">
    <location>
        <begin position="40"/>
        <end position="62"/>
    </location>
</feature>
<evidence type="ECO:0000313" key="3">
    <source>
        <dbReference type="Proteomes" id="UP000182521"/>
    </source>
</evidence>
<gene>
    <name evidence="2" type="ORF">KX01_773</name>
</gene>
<keyword evidence="1" id="KW-0812">Transmembrane</keyword>
<keyword evidence="3" id="KW-1185">Reference proteome</keyword>
<evidence type="ECO:0000256" key="1">
    <source>
        <dbReference type="SAM" id="Phobius"/>
    </source>
</evidence>
<feature type="transmembrane region" description="Helical" evidence="1">
    <location>
        <begin position="106"/>
        <end position="128"/>
    </location>
</feature>
<name>A0A1J0KTR9_9GAMM</name>
<dbReference type="EMBL" id="CP009654">
    <property type="protein sequence ID" value="APC97098.1"/>
    <property type="molecule type" value="Genomic_DNA"/>
</dbReference>
<evidence type="ECO:0000313" key="2">
    <source>
        <dbReference type="EMBL" id="APC97098.1"/>
    </source>
</evidence>
<dbReference type="RefSeq" id="WP_071663730.1">
    <property type="nucleotide sequence ID" value="NZ_CP009654.1"/>
</dbReference>
<keyword evidence="1" id="KW-0472">Membrane</keyword>
<keyword evidence="1" id="KW-1133">Transmembrane helix</keyword>
<protein>
    <submittedName>
        <fullName evidence="2">Putative membrane protein</fullName>
    </submittedName>
</protein>
<feature type="transmembrane region" description="Helical" evidence="1">
    <location>
        <begin position="134"/>
        <end position="154"/>
    </location>
</feature>
<feature type="transmembrane region" description="Helical" evidence="1">
    <location>
        <begin position="174"/>
        <end position="195"/>
    </location>
</feature>
<dbReference type="Proteomes" id="UP000182521">
    <property type="component" value="Chromosome"/>
</dbReference>
<feature type="transmembrane region" description="Helical" evidence="1">
    <location>
        <begin position="7"/>
        <end position="28"/>
    </location>
</feature>
<dbReference type="AlphaFoldDB" id="A0A1J0KTR9"/>
<organism evidence="2 3">
    <name type="scientific">Francisella frigiditurris</name>
    <dbReference type="NCBI Taxonomy" id="1542390"/>
    <lineage>
        <taxon>Bacteria</taxon>
        <taxon>Pseudomonadati</taxon>
        <taxon>Pseudomonadota</taxon>
        <taxon>Gammaproteobacteria</taxon>
        <taxon>Thiotrichales</taxon>
        <taxon>Francisellaceae</taxon>
        <taxon>Francisella</taxon>
    </lineage>
</organism>
<reference evidence="3" key="1">
    <citation type="submission" date="2014-10" db="EMBL/GenBank/DDBJ databases">
        <authorList>
            <person name="Kuske C.R."/>
            <person name="Challacombe J.F."/>
            <person name="Daligault H.E."/>
            <person name="Davenport K.W."/>
            <person name="Johnson S.L."/>
            <person name="Siddaramappa S."/>
            <person name="Petersen J.M."/>
        </authorList>
    </citation>
    <scope>NUCLEOTIDE SEQUENCE [LARGE SCALE GENOMIC DNA]</scope>
    <source>
        <strain evidence="3">CA97-1460</strain>
    </source>
</reference>
<dbReference type="KEGG" id="frc:KX01_773"/>